<dbReference type="EMBL" id="DACRBY010000020">
    <property type="protein sequence ID" value="HAS8541302.1"/>
    <property type="molecule type" value="Genomic_DNA"/>
</dbReference>
<organism evidence="1">
    <name type="scientific">Vibrio vulnificus</name>
    <dbReference type="NCBI Taxonomy" id="672"/>
    <lineage>
        <taxon>Bacteria</taxon>
        <taxon>Pseudomonadati</taxon>
        <taxon>Pseudomonadota</taxon>
        <taxon>Gammaproteobacteria</taxon>
        <taxon>Vibrionales</taxon>
        <taxon>Vibrionaceae</taxon>
        <taxon>Vibrio</taxon>
    </lineage>
</organism>
<sequence>MKKIQILVACRDFNGSADAFVCEVEATDAMIERGEHYDIATEMAEEADYHPPYLCYDHTEQRNLLNEISELNQPSIPFKLTDHSPEGGEPISGSVTLGHEGVEINLKGFSDAASNDDKGTVVFLEQYDKQVLLRAYSDINREDPTDTISLEGARNTARID</sequence>
<name>A0A8H9N1U9_VIBVL</name>
<accession>A0A8H9N1U9</accession>
<gene>
    <name evidence="1" type="ORF">I7730_16080</name>
</gene>
<protein>
    <submittedName>
        <fullName evidence="1">Uncharacterized protein</fullName>
    </submittedName>
</protein>
<evidence type="ECO:0000313" key="1">
    <source>
        <dbReference type="EMBL" id="HAS8541302.1"/>
    </source>
</evidence>
<comment type="caution">
    <text evidence="1">The sequence shown here is derived from an EMBL/GenBank/DDBJ whole genome shotgun (WGS) entry which is preliminary data.</text>
</comment>
<reference evidence="1" key="2">
    <citation type="submission" date="2019-01" db="EMBL/GenBank/DDBJ databases">
        <authorList>
            <consortium name="NCBI Pathogen Detection Project"/>
        </authorList>
    </citation>
    <scope>NUCLEOTIDE SEQUENCE</scope>
    <source>
        <strain evidence="1">BCW_3452</strain>
    </source>
</reference>
<dbReference type="AlphaFoldDB" id="A0A8H9N1U9"/>
<proteinExistence type="predicted"/>
<reference evidence="1" key="1">
    <citation type="journal article" date="2018" name="Genome Biol.">
        <title>SKESA: strategic k-mer extension for scrupulous assemblies.</title>
        <authorList>
            <person name="Souvorov A."/>
            <person name="Agarwala R."/>
            <person name="Lipman D.J."/>
        </authorList>
    </citation>
    <scope>NUCLEOTIDE SEQUENCE</scope>
    <source>
        <strain evidence="1">BCW_3452</strain>
    </source>
</reference>
<dbReference type="Proteomes" id="UP000863257">
    <property type="component" value="Unassembled WGS sequence"/>
</dbReference>